<evidence type="ECO:0000313" key="2">
    <source>
        <dbReference type="Proteomes" id="UP001392437"/>
    </source>
</evidence>
<evidence type="ECO:0000313" key="1">
    <source>
        <dbReference type="EMBL" id="KAK8109500.1"/>
    </source>
</evidence>
<sequence>MTGLNEYVDADLKAIVCIGEEDPWWPTSDNTGCKMKIQSKVQEWESSLLGINILNLPETMTEMRRTNRRIYDAWGIDYILRFDPAYVSNVWAFAPKYNEWWENYTEFLTTDALHGRVKPLVQSLRRALLMAEDLFISGHFNTTKTEGYYNMVKTFRKLINKADPAYFDFRWFVDWDWPTDTFPDPSTGPSSSSSSGSLATTLSSASTSSPVFTTDWPPLTELSLLFRNKCRAT</sequence>
<dbReference type="Proteomes" id="UP001392437">
    <property type="component" value="Unassembled WGS sequence"/>
</dbReference>
<dbReference type="EMBL" id="JAQQWP010000007">
    <property type="protein sequence ID" value="KAK8109500.1"/>
    <property type="molecule type" value="Genomic_DNA"/>
</dbReference>
<keyword evidence="2" id="KW-1185">Reference proteome</keyword>
<dbReference type="AlphaFoldDB" id="A0AAW0QM07"/>
<accession>A0AAW0QM07</accession>
<name>A0AAW0QM07_9PEZI</name>
<gene>
    <name evidence="1" type="ORF">PG999_007637</name>
</gene>
<proteinExistence type="predicted"/>
<protein>
    <submittedName>
        <fullName evidence="1">Uncharacterized protein</fullName>
    </submittedName>
</protein>
<reference evidence="1 2" key="1">
    <citation type="submission" date="2023-01" db="EMBL/GenBank/DDBJ databases">
        <title>Analysis of 21 Apiospora genomes using comparative genomics revels a genus with tremendous synthesis potential of carbohydrate active enzymes and secondary metabolites.</title>
        <authorList>
            <person name="Sorensen T."/>
        </authorList>
    </citation>
    <scope>NUCLEOTIDE SEQUENCE [LARGE SCALE GENOMIC DNA]</scope>
    <source>
        <strain evidence="1 2">CBS 117206</strain>
    </source>
</reference>
<organism evidence="1 2">
    <name type="scientific">Apiospora kogelbergensis</name>
    <dbReference type="NCBI Taxonomy" id="1337665"/>
    <lineage>
        <taxon>Eukaryota</taxon>
        <taxon>Fungi</taxon>
        <taxon>Dikarya</taxon>
        <taxon>Ascomycota</taxon>
        <taxon>Pezizomycotina</taxon>
        <taxon>Sordariomycetes</taxon>
        <taxon>Xylariomycetidae</taxon>
        <taxon>Amphisphaeriales</taxon>
        <taxon>Apiosporaceae</taxon>
        <taxon>Apiospora</taxon>
    </lineage>
</organism>
<comment type="caution">
    <text evidence="1">The sequence shown here is derived from an EMBL/GenBank/DDBJ whole genome shotgun (WGS) entry which is preliminary data.</text>
</comment>